<protein>
    <recommendedName>
        <fullName evidence="4">Lipoprotein</fullName>
    </recommendedName>
</protein>
<dbReference type="PATRIC" id="fig|1188234.3.peg.405"/>
<proteinExistence type="predicted"/>
<evidence type="ECO:0000313" key="2">
    <source>
        <dbReference type="EMBL" id="ENY53825.1"/>
    </source>
</evidence>
<feature type="compositionally biased region" description="Polar residues" evidence="1">
    <location>
        <begin position="64"/>
        <end position="94"/>
    </location>
</feature>
<name>N9SQV2_9BACT</name>
<accession>N9SQV2</accession>
<dbReference type="AlphaFoldDB" id="N9SQV2"/>
<dbReference type="Proteomes" id="UP000013137">
    <property type="component" value="Unassembled WGS sequence"/>
</dbReference>
<dbReference type="RefSeq" id="WP_002881590.1">
    <property type="nucleotide sequence ID" value="NZ_AMWK01000008.1"/>
</dbReference>
<gene>
    <name evidence="2" type="ORF">MALK_4290</name>
</gene>
<feature type="compositionally biased region" description="Basic and acidic residues" evidence="1">
    <location>
        <begin position="139"/>
        <end position="149"/>
    </location>
</feature>
<dbReference type="PROSITE" id="PS51257">
    <property type="entry name" value="PROKAR_LIPOPROTEIN"/>
    <property type="match status" value="1"/>
</dbReference>
<keyword evidence="3" id="KW-1185">Reference proteome</keyword>
<evidence type="ECO:0000256" key="1">
    <source>
        <dbReference type="SAM" id="MobiDB-lite"/>
    </source>
</evidence>
<dbReference type="EMBL" id="AMWK01000008">
    <property type="protein sequence ID" value="ENY53825.1"/>
    <property type="molecule type" value="Genomic_DNA"/>
</dbReference>
<sequence length="255" mass="28786">MKKMKRMLLSFGVVSSFISFPILVVSCGNKAKEVETVNKSNSETELNNNKNNQESNPNNQNTSDIKNNQTNKIMGNSSISSDKNDTKGVQSDSSVVDDKNNENLSKTIDSESKKNIEKENHDSDSTKNKIQEKNNLSESTKKDNKDDLNIQKDKNTDFKISESSSIEEFEKFFDFIHNLHDKSKGILGSLGRKEFGDDFLDKFSSFVDKTAELSINFGFLLEIKENDKKESGQIIKSNSKKELENKINSSKKEIS</sequence>
<evidence type="ECO:0000313" key="3">
    <source>
        <dbReference type="Proteomes" id="UP000013137"/>
    </source>
</evidence>
<evidence type="ECO:0008006" key="4">
    <source>
        <dbReference type="Google" id="ProtNLM"/>
    </source>
</evidence>
<feature type="compositionally biased region" description="Basic and acidic residues" evidence="1">
    <location>
        <begin position="108"/>
        <end position="132"/>
    </location>
</feature>
<feature type="compositionally biased region" description="Low complexity" evidence="1">
    <location>
        <begin position="38"/>
        <end position="63"/>
    </location>
</feature>
<reference evidence="2 3" key="1">
    <citation type="journal article" date="2013" name="Genome Announc.">
        <title>Draft Genome Sequences of Mycoplasma alkalescens, Mycoplasma arginini, and Mycoplasma bovigenitalium, Three Species with Equivocal Pathogenic Status for Cattle.</title>
        <authorList>
            <person name="Manso-Silvan L."/>
            <person name="Tardy F."/>
            <person name="Baranowski E."/>
            <person name="Barre A."/>
            <person name="Blanchard A."/>
            <person name="Breton M."/>
            <person name="Couture C."/>
            <person name="Citti C."/>
            <person name="Dordet-Frisoni E."/>
            <person name="Dupuy V."/>
            <person name="Gaurivaud P."/>
            <person name="Jacob D."/>
            <person name="Lemaitre C."/>
            <person name="Nikolski M."/>
            <person name="Nouvel L.X."/>
            <person name="Poumarat F."/>
            <person name="Thebault P."/>
            <person name="Theil S."/>
            <person name="Thiaucourt F."/>
            <person name="Sirand-Pugnet P."/>
        </authorList>
    </citation>
    <scope>NUCLEOTIDE SEQUENCE [LARGE SCALE GENOMIC DNA]</scope>
    <source>
        <strain evidence="2 3">14918</strain>
    </source>
</reference>
<organism evidence="2 3">
    <name type="scientific">Metamycoplasma alkalescens 14918</name>
    <dbReference type="NCBI Taxonomy" id="1188234"/>
    <lineage>
        <taxon>Bacteria</taxon>
        <taxon>Bacillati</taxon>
        <taxon>Mycoplasmatota</taxon>
        <taxon>Mycoplasmoidales</taxon>
        <taxon>Metamycoplasmataceae</taxon>
        <taxon>Metamycoplasma</taxon>
    </lineage>
</organism>
<feature type="region of interest" description="Disordered" evidence="1">
    <location>
        <begin position="38"/>
        <end position="149"/>
    </location>
</feature>
<comment type="caution">
    <text evidence="2">The sequence shown here is derived from an EMBL/GenBank/DDBJ whole genome shotgun (WGS) entry which is preliminary data.</text>
</comment>